<organism evidence="2 3">
    <name type="scientific">Elysia chlorotica</name>
    <name type="common">Eastern emerald elysia</name>
    <name type="synonym">Sea slug</name>
    <dbReference type="NCBI Taxonomy" id="188477"/>
    <lineage>
        <taxon>Eukaryota</taxon>
        <taxon>Metazoa</taxon>
        <taxon>Spiralia</taxon>
        <taxon>Lophotrochozoa</taxon>
        <taxon>Mollusca</taxon>
        <taxon>Gastropoda</taxon>
        <taxon>Heterobranchia</taxon>
        <taxon>Euthyneura</taxon>
        <taxon>Panpulmonata</taxon>
        <taxon>Sacoglossa</taxon>
        <taxon>Placobranchoidea</taxon>
        <taxon>Plakobranchidae</taxon>
        <taxon>Elysia</taxon>
    </lineage>
</organism>
<dbReference type="STRING" id="188477.A0A433SVY8"/>
<sequence>MEIEVVERRKQIDVEEKEIVRKEKELIATVRRPAEAQAYKMGQVAEGQRTQTVEAARADAERIRLIGGSEAAAIEAVGKAEAERMRLKAAAYKQYGDAAMLHLVMETLPKVGQALLT</sequence>
<proteinExistence type="inferred from homology"/>
<comment type="caution">
    <text evidence="2">The sequence shown here is derived from an EMBL/GenBank/DDBJ whole genome shotgun (WGS) entry which is preliminary data.</text>
</comment>
<name>A0A433SVY8_ELYCH</name>
<dbReference type="OrthoDB" id="8899323at2759"/>
<dbReference type="AlphaFoldDB" id="A0A433SVY8"/>
<protein>
    <submittedName>
        <fullName evidence="2">Uncharacterized protein</fullName>
    </submittedName>
</protein>
<evidence type="ECO:0000256" key="1">
    <source>
        <dbReference type="RuleBase" id="RU366054"/>
    </source>
</evidence>
<dbReference type="GO" id="GO:0045661">
    <property type="term" value="P:regulation of myoblast differentiation"/>
    <property type="evidence" value="ECO:0007669"/>
    <property type="project" value="TreeGrafter"/>
</dbReference>
<evidence type="ECO:0000313" key="2">
    <source>
        <dbReference type="EMBL" id="RUS73435.1"/>
    </source>
</evidence>
<dbReference type="EMBL" id="RQTK01000936">
    <property type="protein sequence ID" value="RUS73435.1"/>
    <property type="molecule type" value="Genomic_DNA"/>
</dbReference>
<dbReference type="InterPro" id="IPR027705">
    <property type="entry name" value="Flotillin_fam"/>
</dbReference>
<dbReference type="GO" id="GO:0016600">
    <property type="term" value="C:flotillin complex"/>
    <property type="evidence" value="ECO:0007669"/>
    <property type="project" value="TreeGrafter"/>
</dbReference>
<reference evidence="2 3" key="1">
    <citation type="submission" date="2019-01" db="EMBL/GenBank/DDBJ databases">
        <title>A draft genome assembly of the solar-powered sea slug Elysia chlorotica.</title>
        <authorList>
            <person name="Cai H."/>
            <person name="Li Q."/>
            <person name="Fang X."/>
            <person name="Li J."/>
            <person name="Curtis N.E."/>
            <person name="Altenburger A."/>
            <person name="Shibata T."/>
            <person name="Feng M."/>
            <person name="Maeda T."/>
            <person name="Schwartz J.A."/>
            <person name="Shigenobu S."/>
            <person name="Lundholm N."/>
            <person name="Nishiyama T."/>
            <person name="Yang H."/>
            <person name="Hasebe M."/>
            <person name="Li S."/>
            <person name="Pierce S.K."/>
            <person name="Wang J."/>
        </authorList>
    </citation>
    <scope>NUCLEOTIDE SEQUENCE [LARGE SCALE GENOMIC DNA]</scope>
    <source>
        <strain evidence="2">EC2010</strain>
        <tissue evidence="2">Whole organism of an adult</tissue>
    </source>
</reference>
<dbReference type="PANTHER" id="PTHR13806">
    <property type="entry name" value="FLOTILLIN-RELATED"/>
    <property type="match status" value="1"/>
</dbReference>
<keyword evidence="3" id="KW-1185">Reference proteome</keyword>
<dbReference type="Proteomes" id="UP000271974">
    <property type="component" value="Unassembled WGS sequence"/>
</dbReference>
<gene>
    <name evidence="2" type="ORF">EGW08_018791</name>
</gene>
<dbReference type="GO" id="GO:0072659">
    <property type="term" value="P:protein localization to plasma membrane"/>
    <property type="evidence" value="ECO:0007669"/>
    <property type="project" value="TreeGrafter"/>
</dbReference>
<dbReference type="GO" id="GO:0002020">
    <property type="term" value="F:protease binding"/>
    <property type="evidence" value="ECO:0007669"/>
    <property type="project" value="TreeGrafter"/>
</dbReference>
<dbReference type="GO" id="GO:0031410">
    <property type="term" value="C:cytoplasmic vesicle"/>
    <property type="evidence" value="ECO:0007669"/>
    <property type="project" value="TreeGrafter"/>
</dbReference>
<evidence type="ECO:0000313" key="3">
    <source>
        <dbReference type="Proteomes" id="UP000271974"/>
    </source>
</evidence>
<dbReference type="PANTHER" id="PTHR13806:SF46">
    <property type="entry name" value="FLOTILLIN-1-RELATED"/>
    <property type="match status" value="1"/>
</dbReference>
<accession>A0A433SVY8</accession>
<comment type="similarity">
    <text evidence="1">Belongs to the band 7/mec-2 family. Flotillin subfamily.</text>
</comment>